<comment type="caution">
    <text evidence="2">The sequence shown here is derived from an EMBL/GenBank/DDBJ whole genome shotgun (WGS) entry which is preliminary data.</text>
</comment>
<evidence type="ECO:0000256" key="1">
    <source>
        <dbReference type="SAM" id="MobiDB-lite"/>
    </source>
</evidence>
<name>A0ABC8T0E3_9AQUA</name>
<dbReference type="Proteomes" id="UP001642360">
    <property type="component" value="Unassembled WGS sequence"/>
</dbReference>
<evidence type="ECO:0000313" key="2">
    <source>
        <dbReference type="EMBL" id="CAK9162914.1"/>
    </source>
</evidence>
<organism evidence="2 3">
    <name type="scientific">Ilex paraguariensis</name>
    <name type="common">yerba mate</name>
    <dbReference type="NCBI Taxonomy" id="185542"/>
    <lineage>
        <taxon>Eukaryota</taxon>
        <taxon>Viridiplantae</taxon>
        <taxon>Streptophyta</taxon>
        <taxon>Embryophyta</taxon>
        <taxon>Tracheophyta</taxon>
        <taxon>Spermatophyta</taxon>
        <taxon>Magnoliopsida</taxon>
        <taxon>eudicotyledons</taxon>
        <taxon>Gunneridae</taxon>
        <taxon>Pentapetalae</taxon>
        <taxon>asterids</taxon>
        <taxon>campanulids</taxon>
        <taxon>Aquifoliales</taxon>
        <taxon>Aquifoliaceae</taxon>
        <taxon>Ilex</taxon>
    </lineage>
</organism>
<sequence>MDINNQKDLVPAEIAYKEVEGNTEGVKEKVFIQVGNNHKGKKVFKQKSVEIVDEDVNRFGPLADKDDGGSIQGEGSGTEENLAVKEIEEEQLLGVRPEERWDPQMQSVIVQLDQPHEDVAGGIEMGKSVEEIQLSQNNEGRGNQLLMVSLSSRDSFYGNHQYVARVGVNTVDDETGIVRRTDPPDQGYWSDDGSLLRQGRSRGQLKDIDDDDSMDSESDYLEVGSLDVTDRLRPRSKSLIL</sequence>
<proteinExistence type="predicted"/>
<reference evidence="2 3" key="1">
    <citation type="submission" date="2024-02" db="EMBL/GenBank/DDBJ databases">
        <authorList>
            <person name="Vignale AGUSTIN F."/>
            <person name="Sosa J E."/>
            <person name="Modenutti C."/>
        </authorList>
    </citation>
    <scope>NUCLEOTIDE SEQUENCE [LARGE SCALE GENOMIC DNA]</scope>
</reference>
<keyword evidence="3" id="KW-1185">Reference proteome</keyword>
<accession>A0ABC8T0E3</accession>
<protein>
    <submittedName>
        <fullName evidence="2">Uncharacterized protein</fullName>
    </submittedName>
</protein>
<dbReference type="AlphaFoldDB" id="A0ABC8T0E3"/>
<gene>
    <name evidence="2" type="ORF">ILEXP_LOCUS31875</name>
</gene>
<evidence type="ECO:0000313" key="3">
    <source>
        <dbReference type="Proteomes" id="UP001642360"/>
    </source>
</evidence>
<dbReference type="EMBL" id="CAUOFW020003947">
    <property type="protein sequence ID" value="CAK9162914.1"/>
    <property type="molecule type" value="Genomic_DNA"/>
</dbReference>
<feature type="region of interest" description="Disordered" evidence="1">
    <location>
        <begin position="176"/>
        <end position="196"/>
    </location>
</feature>